<dbReference type="Gene3D" id="3.40.630.30">
    <property type="match status" value="2"/>
</dbReference>
<name>A0ABQ4N088_9BACL</name>
<protein>
    <submittedName>
        <fullName evidence="4">GNAT family acetyltransferase</fullName>
    </submittedName>
</protein>
<evidence type="ECO:0000259" key="3">
    <source>
        <dbReference type="PROSITE" id="PS51186"/>
    </source>
</evidence>
<dbReference type="PANTHER" id="PTHR43877">
    <property type="entry name" value="AMINOALKYLPHOSPHONATE N-ACETYLTRANSFERASE-RELATED-RELATED"/>
    <property type="match status" value="1"/>
</dbReference>
<dbReference type="Pfam" id="PF00583">
    <property type="entry name" value="Acetyltransf_1"/>
    <property type="match status" value="1"/>
</dbReference>
<dbReference type="Proteomes" id="UP000680304">
    <property type="component" value="Unassembled WGS sequence"/>
</dbReference>
<dbReference type="CDD" id="cd04301">
    <property type="entry name" value="NAT_SF"/>
    <property type="match status" value="2"/>
</dbReference>
<reference evidence="4 5" key="1">
    <citation type="submission" date="2021-04" db="EMBL/GenBank/DDBJ databases">
        <title>Draft genome sequence of Paenibacillus cisolokensis, LC2-13A.</title>
        <authorList>
            <person name="Uke A."/>
            <person name="Chhe C."/>
            <person name="Baramee S."/>
            <person name="Kosugi A."/>
        </authorList>
    </citation>
    <scope>NUCLEOTIDE SEQUENCE [LARGE SCALE GENOMIC DNA]</scope>
    <source>
        <strain evidence="4 5">LC2-13A</strain>
    </source>
</reference>
<dbReference type="InterPro" id="IPR000182">
    <property type="entry name" value="GNAT_dom"/>
</dbReference>
<evidence type="ECO:0000256" key="2">
    <source>
        <dbReference type="ARBA" id="ARBA00023315"/>
    </source>
</evidence>
<sequence>MKSVSFRTYRPGDEALIVELWNQCAVCDPVTPLRFRNLVLLDANFDPAGVRLAFDGERLVGCVYAVRRLLPMAGNDLDPDNGWIPFFFVDSAYERQGIGSALLREAEAFLREAGRKQLFFSAYAPNYIVPGIDAAAYPKGDAFLRRNGFSTRYTAVAMDRSLVGYVVPEEVRELKRQRFAEGYRFRTASDANLADLLRFAGERFNPDWARAIREGLLSGQPINRIKLALHGDAIVGFCLNGAYEGVPERFGPFGVDPGRRGLGLGKILLHEALASMKAQSLHGAWFLWTGEQSPAGHLYKQAGFRITRSFDIMSKPIA</sequence>
<accession>A0ABQ4N088</accession>
<dbReference type="EMBL" id="BOVJ01000005">
    <property type="protein sequence ID" value="GIQ61583.1"/>
    <property type="molecule type" value="Genomic_DNA"/>
</dbReference>
<comment type="caution">
    <text evidence="4">The sequence shown here is derived from an EMBL/GenBank/DDBJ whole genome shotgun (WGS) entry which is preliminary data.</text>
</comment>
<evidence type="ECO:0000256" key="1">
    <source>
        <dbReference type="ARBA" id="ARBA00022679"/>
    </source>
</evidence>
<feature type="domain" description="N-acetyltransferase" evidence="3">
    <location>
        <begin position="183"/>
        <end position="318"/>
    </location>
</feature>
<dbReference type="RefSeq" id="WP_213526802.1">
    <property type="nucleotide sequence ID" value="NZ_BOVJ01000005.1"/>
</dbReference>
<dbReference type="InterPro" id="IPR050832">
    <property type="entry name" value="Bact_Acetyltransf"/>
</dbReference>
<dbReference type="PROSITE" id="PS51186">
    <property type="entry name" value="GNAT"/>
    <property type="match status" value="2"/>
</dbReference>
<proteinExistence type="predicted"/>
<gene>
    <name evidence="4" type="ORF">PACILC2_01510</name>
</gene>
<evidence type="ECO:0000313" key="5">
    <source>
        <dbReference type="Proteomes" id="UP000680304"/>
    </source>
</evidence>
<organism evidence="4 5">
    <name type="scientific">Paenibacillus cisolokensis</name>
    <dbReference type="NCBI Taxonomy" id="1658519"/>
    <lineage>
        <taxon>Bacteria</taxon>
        <taxon>Bacillati</taxon>
        <taxon>Bacillota</taxon>
        <taxon>Bacilli</taxon>
        <taxon>Bacillales</taxon>
        <taxon>Paenibacillaceae</taxon>
        <taxon>Paenibacillus</taxon>
    </lineage>
</organism>
<dbReference type="SUPFAM" id="SSF55729">
    <property type="entry name" value="Acyl-CoA N-acyltransferases (Nat)"/>
    <property type="match status" value="2"/>
</dbReference>
<feature type="domain" description="N-acetyltransferase" evidence="3">
    <location>
        <begin position="4"/>
        <end position="186"/>
    </location>
</feature>
<dbReference type="Pfam" id="PF13508">
    <property type="entry name" value="Acetyltransf_7"/>
    <property type="match status" value="1"/>
</dbReference>
<keyword evidence="2" id="KW-0012">Acyltransferase</keyword>
<dbReference type="InterPro" id="IPR016181">
    <property type="entry name" value="Acyl_CoA_acyltransferase"/>
</dbReference>
<keyword evidence="1" id="KW-0808">Transferase</keyword>
<keyword evidence="5" id="KW-1185">Reference proteome</keyword>
<evidence type="ECO:0000313" key="4">
    <source>
        <dbReference type="EMBL" id="GIQ61583.1"/>
    </source>
</evidence>